<dbReference type="AlphaFoldDB" id="T1G385"/>
<dbReference type="EMBL" id="KB096411">
    <property type="protein sequence ID" value="ESO04942.1"/>
    <property type="molecule type" value="Genomic_DNA"/>
</dbReference>
<organism evidence="5 6">
    <name type="scientific">Helobdella robusta</name>
    <name type="common">Californian leech</name>
    <dbReference type="NCBI Taxonomy" id="6412"/>
    <lineage>
        <taxon>Eukaryota</taxon>
        <taxon>Metazoa</taxon>
        <taxon>Spiralia</taxon>
        <taxon>Lophotrochozoa</taxon>
        <taxon>Annelida</taxon>
        <taxon>Clitellata</taxon>
        <taxon>Hirudinea</taxon>
        <taxon>Rhynchobdellida</taxon>
        <taxon>Glossiphoniidae</taxon>
        <taxon>Helobdella</taxon>
    </lineage>
</organism>
<dbReference type="PROSITE" id="PS50240">
    <property type="entry name" value="TRYPSIN_DOM"/>
    <property type="match status" value="1"/>
</dbReference>
<dbReference type="GO" id="GO:0004252">
    <property type="term" value="F:serine-type endopeptidase activity"/>
    <property type="evidence" value="ECO:0000318"/>
    <property type="project" value="GO_Central"/>
</dbReference>
<dbReference type="PANTHER" id="PTHR24252:SF18">
    <property type="entry name" value="OVOCHYMASE 1"/>
    <property type="match status" value="1"/>
</dbReference>
<dbReference type="eggNOG" id="KOG3627">
    <property type="taxonomic scope" value="Eukaryota"/>
</dbReference>
<name>T1G385_HELRO</name>
<dbReference type="HOGENOM" id="CLU_006842_0_4_1"/>
<dbReference type="FunFam" id="2.40.10.10:FF:000068">
    <property type="entry name" value="transmembrane protease serine 2"/>
    <property type="match status" value="1"/>
</dbReference>
<accession>T1G385</accession>
<evidence type="ECO:0000313" key="5">
    <source>
        <dbReference type="EnsemblMetazoa" id="HelroP78131"/>
    </source>
</evidence>
<feature type="domain" description="Peptidase S1" evidence="3">
    <location>
        <begin position="35"/>
        <end position="275"/>
    </location>
</feature>
<sequence length="278" mass="30538">MTTLKTCKRQLEELKCSEHFCGTRDKSHGNLSGYIIKGTNVLQETQWPWSASILTNKDGRPYRCGGSILSSRFILTAAHCVTTFLNTTTGPNGKDYVEVDIENIDVTFGQKSSQINKLHIHENYSDEIKYDIAVIELNSAIPFSPAVKPICLPPVDMPLNLYRLCVAIGHGLTSGGFPSRRLQQVRLMPYAASLCSFKLGNVFDPSHMLCAGTYGGVENICLGDSGGPLMCKHYEKDVWFVEGVSGFTTGSQSFVEFGVYTRVAVFKSWIDSVIGGGE</sequence>
<dbReference type="InterPro" id="IPR001314">
    <property type="entry name" value="Peptidase_S1A"/>
</dbReference>
<dbReference type="PROSITE" id="PS00134">
    <property type="entry name" value="TRYPSIN_HIS"/>
    <property type="match status" value="1"/>
</dbReference>
<dbReference type="InterPro" id="IPR001254">
    <property type="entry name" value="Trypsin_dom"/>
</dbReference>
<protein>
    <recommendedName>
        <fullName evidence="3">Peptidase S1 domain-containing protein</fullName>
    </recommendedName>
</protein>
<dbReference type="PRINTS" id="PR00722">
    <property type="entry name" value="CHYMOTRYPSIN"/>
</dbReference>
<keyword evidence="2" id="KW-0378">Hydrolase</keyword>
<dbReference type="RefSeq" id="XP_009016875.1">
    <property type="nucleotide sequence ID" value="XM_009018627.1"/>
</dbReference>
<reference evidence="6" key="1">
    <citation type="submission" date="2012-12" db="EMBL/GenBank/DDBJ databases">
        <authorList>
            <person name="Hellsten U."/>
            <person name="Grimwood J."/>
            <person name="Chapman J.A."/>
            <person name="Shapiro H."/>
            <person name="Aerts A."/>
            <person name="Otillar R.P."/>
            <person name="Terry A.Y."/>
            <person name="Boore J.L."/>
            <person name="Simakov O."/>
            <person name="Marletaz F."/>
            <person name="Cho S.-J."/>
            <person name="Edsinger-Gonzales E."/>
            <person name="Havlak P."/>
            <person name="Kuo D.-H."/>
            <person name="Larsson T."/>
            <person name="Lv J."/>
            <person name="Arendt D."/>
            <person name="Savage R."/>
            <person name="Osoegawa K."/>
            <person name="de Jong P."/>
            <person name="Lindberg D.R."/>
            <person name="Seaver E.C."/>
            <person name="Weisblat D.A."/>
            <person name="Putnam N.H."/>
            <person name="Grigoriev I.V."/>
            <person name="Rokhsar D.S."/>
        </authorList>
    </citation>
    <scope>NUCLEOTIDE SEQUENCE</scope>
</reference>
<keyword evidence="1" id="KW-1015">Disulfide bond</keyword>
<evidence type="ECO:0000313" key="6">
    <source>
        <dbReference type="Proteomes" id="UP000015101"/>
    </source>
</evidence>
<dbReference type="InParanoid" id="T1G385"/>
<reference evidence="4 6" key="2">
    <citation type="journal article" date="2013" name="Nature">
        <title>Insights into bilaterian evolution from three spiralian genomes.</title>
        <authorList>
            <person name="Simakov O."/>
            <person name="Marletaz F."/>
            <person name="Cho S.J."/>
            <person name="Edsinger-Gonzales E."/>
            <person name="Havlak P."/>
            <person name="Hellsten U."/>
            <person name="Kuo D.H."/>
            <person name="Larsson T."/>
            <person name="Lv J."/>
            <person name="Arendt D."/>
            <person name="Savage R."/>
            <person name="Osoegawa K."/>
            <person name="de Jong P."/>
            <person name="Grimwood J."/>
            <person name="Chapman J.A."/>
            <person name="Shapiro H."/>
            <person name="Aerts A."/>
            <person name="Otillar R.P."/>
            <person name="Terry A.Y."/>
            <person name="Boore J.L."/>
            <person name="Grigoriev I.V."/>
            <person name="Lindberg D.R."/>
            <person name="Seaver E.C."/>
            <person name="Weisblat D.A."/>
            <person name="Putnam N.H."/>
            <person name="Rokhsar D.S."/>
        </authorList>
    </citation>
    <scope>NUCLEOTIDE SEQUENCE</scope>
</reference>
<evidence type="ECO:0000256" key="1">
    <source>
        <dbReference type="ARBA" id="ARBA00023157"/>
    </source>
</evidence>
<proteinExistence type="predicted"/>
<dbReference type="GeneID" id="20215533"/>
<dbReference type="KEGG" id="hro:HELRODRAFT_78131"/>
<dbReference type="InterPro" id="IPR009003">
    <property type="entry name" value="Peptidase_S1_PA"/>
</dbReference>
<keyword evidence="2" id="KW-0720">Serine protease</keyword>
<dbReference type="PANTHER" id="PTHR24252">
    <property type="entry name" value="ACROSIN-RELATED"/>
    <property type="match status" value="1"/>
</dbReference>
<dbReference type="SMART" id="SM00020">
    <property type="entry name" value="Tryp_SPc"/>
    <property type="match status" value="1"/>
</dbReference>
<dbReference type="STRING" id="6412.T1G385"/>
<reference evidence="5" key="3">
    <citation type="submission" date="2015-06" db="UniProtKB">
        <authorList>
            <consortium name="EnsemblMetazoa"/>
        </authorList>
    </citation>
    <scope>IDENTIFICATION</scope>
</reference>
<dbReference type="InterPro" id="IPR033116">
    <property type="entry name" value="TRYPSIN_SER"/>
</dbReference>
<dbReference type="OrthoDB" id="10012881at2759"/>
<evidence type="ECO:0000313" key="4">
    <source>
        <dbReference type="EMBL" id="ESO04942.1"/>
    </source>
</evidence>
<dbReference type="CDD" id="cd00190">
    <property type="entry name" value="Tryp_SPc"/>
    <property type="match status" value="1"/>
</dbReference>
<dbReference type="CTD" id="20215533"/>
<evidence type="ECO:0000256" key="2">
    <source>
        <dbReference type="RuleBase" id="RU363034"/>
    </source>
</evidence>
<dbReference type="Gene3D" id="2.40.10.10">
    <property type="entry name" value="Trypsin-like serine proteases"/>
    <property type="match status" value="1"/>
</dbReference>
<dbReference type="EMBL" id="AMQM01003986">
    <property type="status" value="NOT_ANNOTATED_CDS"/>
    <property type="molecule type" value="Genomic_DNA"/>
</dbReference>
<dbReference type="SUPFAM" id="SSF50494">
    <property type="entry name" value="Trypsin-like serine proteases"/>
    <property type="match status" value="1"/>
</dbReference>
<keyword evidence="2" id="KW-0645">Protease</keyword>
<dbReference type="GO" id="GO:0006508">
    <property type="term" value="P:proteolysis"/>
    <property type="evidence" value="ECO:0000318"/>
    <property type="project" value="GO_Central"/>
</dbReference>
<dbReference type="InterPro" id="IPR043504">
    <property type="entry name" value="Peptidase_S1_PA_chymotrypsin"/>
</dbReference>
<dbReference type="PROSITE" id="PS00135">
    <property type="entry name" value="TRYPSIN_SER"/>
    <property type="match status" value="1"/>
</dbReference>
<dbReference type="Pfam" id="PF00089">
    <property type="entry name" value="Trypsin"/>
    <property type="match status" value="1"/>
</dbReference>
<evidence type="ECO:0000259" key="3">
    <source>
        <dbReference type="PROSITE" id="PS50240"/>
    </source>
</evidence>
<dbReference type="InterPro" id="IPR018114">
    <property type="entry name" value="TRYPSIN_HIS"/>
</dbReference>
<dbReference type="FunCoup" id="T1G385">
    <property type="interactions" value="61"/>
</dbReference>
<dbReference type="EnsemblMetazoa" id="HelroT78131">
    <property type="protein sequence ID" value="HelroP78131"/>
    <property type="gene ID" value="HelroG78131"/>
</dbReference>
<dbReference type="Proteomes" id="UP000015101">
    <property type="component" value="Unassembled WGS sequence"/>
</dbReference>
<keyword evidence="6" id="KW-1185">Reference proteome</keyword>
<dbReference type="GO" id="GO:0005615">
    <property type="term" value="C:extracellular space"/>
    <property type="evidence" value="ECO:0000318"/>
    <property type="project" value="GO_Central"/>
</dbReference>
<gene>
    <name evidence="5" type="primary">20215533</name>
    <name evidence="4" type="ORF">HELRODRAFT_78131</name>
</gene>